<evidence type="ECO:0000313" key="1">
    <source>
        <dbReference type="EMBL" id="KAK4206830.1"/>
    </source>
</evidence>
<dbReference type="AlphaFoldDB" id="A0AAN7B3F9"/>
<comment type="caution">
    <text evidence="1">The sequence shown here is derived from an EMBL/GenBank/DDBJ whole genome shotgun (WGS) entry which is preliminary data.</text>
</comment>
<organism evidence="1 2">
    <name type="scientific">Rhypophila decipiens</name>
    <dbReference type="NCBI Taxonomy" id="261697"/>
    <lineage>
        <taxon>Eukaryota</taxon>
        <taxon>Fungi</taxon>
        <taxon>Dikarya</taxon>
        <taxon>Ascomycota</taxon>
        <taxon>Pezizomycotina</taxon>
        <taxon>Sordariomycetes</taxon>
        <taxon>Sordariomycetidae</taxon>
        <taxon>Sordariales</taxon>
        <taxon>Naviculisporaceae</taxon>
        <taxon>Rhypophila</taxon>
    </lineage>
</organism>
<dbReference type="EMBL" id="MU858347">
    <property type="protein sequence ID" value="KAK4206830.1"/>
    <property type="molecule type" value="Genomic_DNA"/>
</dbReference>
<name>A0AAN7B3F9_9PEZI</name>
<dbReference type="Proteomes" id="UP001301769">
    <property type="component" value="Unassembled WGS sequence"/>
</dbReference>
<gene>
    <name evidence="1" type="ORF">QBC37DRAFT_406766</name>
</gene>
<accession>A0AAN7B3F9</accession>
<evidence type="ECO:0000313" key="2">
    <source>
        <dbReference type="Proteomes" id="UP001301769"/>
    </source>
</evidence>
<protein>
    <submittedName>
        <fullName evidence="1">Uncharacterized protein</fullName>
    </submittedName>
</protein>
<sequence>MISGTWISTQQSHLLCVVRSIKLELKAAAERFCVSGKAGRGLRHKIPGRPRVLRVQHILTAAAPHVPPIACCRCRPEQGYGGKMLRGLVAHGDPSIEDSPSKDGLVVMDSWLGNGDNWELNILKSFEKGSPQAYRTCDNGIETESLIRSGQKGNVGGEKEIGRMDALSSQMCLANSAEQEDFEGQGGGNLTVHTPSASNIWGWYNDERTLDAVFSPLRGRNQNRK</sequence>
<reference evidence="1" key="2">
    <citation type="submission" date="2023-05" db="EMBL/GenBank/DDBJ databases">
        <authorList>
            <consortium name="Lawrence Berkeley National Laboratory"/>
            <person name="Steindorff A."/>
            <person name="Hensen N."/>
            <person name="Bonometti L."/>
            <person name="Westerberg I."/>
            <person name="Brannstrom I.O."/>
            <person name="Guillou S."/>
            <person name="Cros-Aarteil S."/>
            <person name="Calhoun S."/>
            <person name="Haridas S."/>
            <person name="Kuo A."/>
            <person name="Mondo S."/>
            <person name="Pangilinan J."/>
            <person name="Riley R."/>
            <person name="Labutti K."/>
            <person name="Andreopoulos B."/>
            <person name="Lipzen A."/>
            <person name="Chen C."/>
            <person name="Yanf M."/>
            <person name="Daum C."/>
            <person name="Ng V."/>
            <person name="Clum A."/>
            <person name="Ohm R."/>
            <person name="Martin F."/>
            <person name="Silar P."/>
            <person name="Natvig D."/>
            <person name="Lalanne C."/>
            <person name="Gautier V."/>
            <person name="Ament-Velasquez S.L."/>
            <person name="Kruys A."/>
            <person name="Hutchinson M.I."/>
            <person name="Powell A.J."/>
            <person name="Barry K."/>
            <person name="Miller A.N."/>
            <person name="Grigoriev I.V."/>
            <person name="Debuchy R."/>
            <person name="Gladieux P."/>
            <person name="Thoren M.H."/>
            <person name="Johannesson H."/>
        </authorList>
    </citation>
    <scope>NUCLEOTIDE SEQUENCE</scope>
    <source>
        <strain evidence="1">PSN293</strain>
    </source>
</reference>
<keyword evidence="2" id="KW-1185">Reference proteome</keyword>
<proteinExistence type="predicted"/>
<reference evidence="1" key="1">
    <citation type="journal article" date="2023" name="Mol. Phylogenet. Evol.">
        <title>Genome-scale phylogeny and comparative genomics of the fungal order Sordariales.</title>
        <authorList>
            <person name="Hensen N."/>
            <person name="Bonometti L."/>
            <person name="Westerberg I."/>
            <person name="Brannstrom I.O."/>
            <person name="Guillou S."/>
            <person name="Cros-Aarteil S."/>
            <person name="Calhoun S."/>
            <person name="Haridas S."/>
            <person name="Kuo A."/>
            <person name="Mondo S."/>
            <person name="Pangilinan J."/>
            <person name="Riley R."/>
            <person name="LaButti K."/>
            <person name="Andreopoulos B."/>
            <person name="Lipzen A."/>
            <person name="Chen C."/>
            <person name="Yan M."/>
            <person name="Daum C."/>
            <person name="Ng V."/>
            <person name="Clum A."/>
            <person name="Steindorff A."/>
            <person name="Ohm R.A."/>
            <person name="Martin F."/>
            <person name="Silar P."/>
            <person name="Natvig D.O."/>
            <person name="Lalanne C."/>
            <person name="Gautier V."/>
            <person name="Ament-Velasquez S.L."/>
            <person name="Kruys A."/>
            <person name="Hutchinson M.I."/>
            <person name="Powell A.J."/>
            <person name="Barry K."/>
            <person name="Miller A.N."/>
            <person name="Grigoriev I.V."/>
            <person name="Debuchy R."/>
            <person name="Gladieux P."/>
            <person name="Hiltunen Thoren M."/>
            <person name="Johannesson H."/>
        </authorList>
    </citation>
    <scope>NUCLEOTIDE SEQUENCE</scope>
    <source>
        <strain evidence="1">PSN293</strain>
    </source>
</reference>